<feature type="domain" description="Glucose-methanol-choline oxidoreductase C-terminal" evidence="8">
    <location>
        <begin position="464"/>
        <end position="585"/>
    </location>
</feature>
<accession>A0ABS3YW70</accession>
<dbReference type="SUPFAM" id="SSF54373">
    <property type="entry name" value="FAD-linked reductases, C-terminal domain"/>
    <property type="match status" value="1"/>
</dbReference>
<keyword evidence="3" id="KW-0285">Flavoprotein</keyword>
<feature type="domain" description="Glucose-methanol-choline oxidoreductase N-terminal" evidence="6">
    <location>
        <begin position="239"/>
        <end position="334"/>
    </location>
</feature>
<evidence type="ECO:0000256" key="3">
    <source>
        <dbReference type="ARBA" id="ARBA00022630"/>
    </source>
</evidence>
<evidence type="ECO:0000259" key="6">
    <source>
        <dbReference type="Pfam" id="PF00732"/>
    </source>
</evidence>
<dbReference type="InterPro" id="IPR000172">
    <property type="entry name" value="GMC_OxRdtase_N"/>
</dbReference>
<proteinExistence type="inferred from homology"/>
<dbReference type="InterPro" id="IPR051473">
    <property type="entry name" value="P2Ox-like"/>
</dbReference>
<evidence type="ECO:0000256" key="5">
    <source>
        <dbReference type="ARBA" id="ARBA00023002"/>
    </source>
</evidence>
<evidence type="ECO:0000259" key="7">
    <source>
        <dbReference type="Pfam" id="PF00890"/>
    </source>
</evidence>
<evidence type="ECO:0000256" key="2">
    <source>
        <dbReference type="ARBA" id="ARBA00010790"/>
    </source>
</evidence>
<evidence type="ECO:0000313" key="9">
    <source>
        <dbReference type="EMBL" id="MBO9202133.1"/>
    </source>
</evidence>
<dbReference type="Pfam" id="PF00890">
    <property type="entry name" value="FAD_binding_2"/>
    <property type="match status" value="1"/>
</dbReference>
<keyword evidence="4" id="KW-0274">FAD</keyword>
<keyword evidence="10" id="KW-1185">Reference proteome</keyword>
<dbReference type="Gene3D" id="3.50.50.60">
    <property type="entry name" value="FAD/NAD(P)-binding domain"/>
    <property type="match status" value="2"/>
</dbReference>
<dbReference type="PANTHER" id="PTHR42784">
    <property type="entry name" value="PYRANOSE 2-OXIDASE"/>
    <property type="match status" value="1"/>
</dbReference>
<evidence type="ECO:0000256" key="4">
    <source>
        <dbReference type="ARBA" id="ARBA00022827"/>
    </source>
</evidence>
<evidence type="ECO:0000259" key="8">
    <source>
        <dbReference type="Pfam" id="PF05199"/>
    </source>
</evidence>
<comment type="caution">
    <text evidence="9">The sequence shown here is derived from an EMBL/GenBank/DDBJ whole genome shotgun (WGS) entry which is preliminary data.</text>
</comment>
<dbReference type="PANTHER" id="PTHR42784:SF1">
    <property type="entry name" value="PYRANOSE 2-OXIDASE"/>
    <property type="match status" value="1"/>
</dbReference>
<evidence type="ECO:0000313" key="10">
    <source>
        <dbReference type="Proteomes" id="UP000677244"/>
    </source>
</evidence>
<keyword evidence="5" id="KW-0560">Oxidoreductase</keyword>
<dbReference type="RefSeq" id="WP_209140184.1">
    <property type="nucleotide sequence ID" value="NZ_JAGHKO010000004.1"/>
</dbReference>
<dbReference type="EMBL" id="JAGHKO010000004">
    <property type="protein sequence ID" value="MBO9202133.1"/>
    <property type="molecule type" value="Genomic_DNA"/>
</dbReference>
<dbReference type="InterPro" id="IPR007867">
    <property type="entry name" value="GMC_OxRtase_C"/>
</dbReference>
<comment type="similarity">
    <text evidence="2">Belongs to the GMC oxidoreductase family.</text>
</comment>
<dbReference type="Pfam" id="PF05199">
    <property type="entry name" value="GMC_oxred_C"/>
    <property type="match status" value="1"/>
</dbReference>
<evidence type="ECO:0000256" key="1">
    <source>
        <dbReference type="ARBA" id="ARBA00001974"/>
    </source>
</evidence>
<dbReference type="InterPro" id="IPR003953">
    <property type="entry name" value="FAD-dep_OxRdtase_2_FAD-bd"/>
</dbReference>
<sequence length="598" mass="66053">MVYDAIVIGSGAGGAPIAYTLAKQNKTVLVLEKGPLIRPQTATALSQFKRDELIADGTEKVLKMKVANSGQPFFSSHVEPDINDEPHIYNDNGKDKATIEGYTAQCVGGGTNLYGGVSLRFTPRDFKLQSFNVNRNLKEDPNGDVKREARDWPFDYNVLMPYYEKTEYLVGLNGTAAEQLKPWNVDNYLKPLKPNPISEYAFKGMVALGQQLNPGSPAKPYRTPLAVITEDHKPSGRKVPVNAEALKTSYVNRYGDPLGMKSSTWVSLLNPIYDLPNLKIKPNCTVTHLESKDGVVNKVHYLDPAGNMHEATAKVVVVACSAIESVRLLKISGMLSDDFNKRINQNQLLGKYFLTHAFGGASGIIPGRVDKSVALDSDWATDLSNNDKFLLDNDLWAGSTIYNNTSDSALPISLFRTIGAMDLDTLWLGLQYDKDLRGDRITKFLDDNFGRRISISFMANQVPQFNNRIELHPDVKDKWNRPVAYINKGWHPHDKYLMDKIAEQCRQILSLAGVTVEGAGGSYQAVNGIVRIANHVLGGARFGTAENDSVLDPNCRAWHFDNLFVTDGSFMPTSGSGNPTHTIEANSFRVADHILSIL</sequence>
<dbReference type="InterPro" id="IPR036188">
    <property type="entry name" value="FAD/NAD-bd_sf"/>
</dbReference>
<dbReference type="Proteomes" id="UP000677244">
    <property type="component" value="Unassembled WGS sequence"/>
</dbReference>
<dbReference type="Pfam" id="PF00732">
    <property type="entry name" value="GMC_oxred_N"/>
    <property type="match status" value="1"/>
</dbReference>
<name>A0ABS3YW70_9BACT</name>
<dbReference type="SUPFAM" id="SSF51905">
    <property type="entry name" value="FAD/NAD(P)-binding domain"/>
    <property type="match status" value="1"/>
</dbReference>
<protein>
    <submittedName>
        <fullName evidence="9">GMC family oxidoreductase</fullName>
    </submittedName>
</protein>
<feature type="domain" description="FAD-dependent oxidoreductase 2 FAD-binding" evidence="7">
    <location>
        <begin position="4"/>
        <end position="44"/>
    </location>
</feature>
<organism evidence="9 10">
    <name type="scientific">Niastella soli</name>
    <dbReference type="NCBI Taxonomy" id="2821487"/>
    <lineage>
        <taxon>Bacteria</taxon>
        <taxon>Pseudomonadati</taxon>
        <taxon>Bacteroidota</taxon>
        <taxon>Chitinophagia</taxon>
        <taxon>Chitinophagales</taxon>
        <taxon>Chitinophagaceae</taxon>
        <taxon>Niastella</taxon>
    </lineage>
</organism>
<gene>
    <name evidence="9" type="ORF">J7I42_17745</name>
</gene>
<reference evidence="9 10" key="1">
    <citation type="submission" date="2021-03" db="EMBL/GenBank/DDBJ databases">
        <title>Assistant Professor.</title>
        <authorList>
            <person name="Huq M.A."/>
        </authorList>
    </citation>
    <scope>NUCLEOTIDE SEQUENCE [LARGE SCALE GENOMIC DNA]</scope>
    <source>
        <strain evidence="9 10">MAH-29</strain>
    </source>
</reference>
<comment type="cofactor">
    <cofactor evidence="1">
        <name>FAD</name>
        <dbReference type="ChEBI" id="CHEBI:57692"/>
    </cofactor>
</comment>